<keyword evidence="1 5" id="KW-0489">Methyltransferase</keyword>
<evidence type="ECO:0000313" key="6">
    <source>
        <dbReference type="Proteomes" id="UP000319486"/>
    </source>
</evidence>
<dbReference type="AlphaFoldDB" id="A0A502FMA2"/>
<protein>
    <submittedName>
        <fullName evidence="5">Class I SAM-dependent methyltransferase</fullName>
    </submittedName>
</protein>
<dbReference type="PANTHER" id="PTHR43464:SF19">
    <property type="entry name" value="UBIQUINONE BIOSYNTHESIS O-METHYLTRANSFERASE, MITOCHONDRIAL"/>
    <property type="match status" value="1"/>
</dbReference>
<dbReference type="OrthoDB" id="9804086at2"/>
<name>A0A502FMA2_9GAMM</name>
<evidence type="ECO:0000313" key="5">
    <source>
        <dbReference type="EMBL" id="TPG05997.1"/>
    </source>
</evidence>
<gene>
    <name evidence="5" type="ORF">EAH88_15310</name>
</gene>
<accession>A0A502FMA2</accession>
<feature type="domain" description="Methyltransferase" evidence="4">
    <location>
        <begin position="52"/>
        <end position="141"/>
    </location>
</feature>
<evidence type="ECO:0000259" key="4">
    <source>
        <dbReference type="Pfam" id="PF13649"/>
    </source>
</evidence>
<dbReference type="GO" id="GO:0008168">
    <property type="term" value="F:methyltransferase activity"/>
    <property type="evidence" value="ECO:0007669"/>
    <property type="project" value="UniProtKB-KW"/>
</dbReference>
<dbReference type="EMBL" id="RCZO01000009">
    <property type="protein sequence ID" value="TPG05997.1"/>
    <property type="molecule type" value="Genomic_DNA"/>
</dbReference>
<dbReference type="SUPFAM" id="SSF53335">
    <property type="entry name" value="S-adenosyl-L-methionine-dependent methyltransferases"/>
    <property type="match status" value="1"/>
</dbReference>
<dbReference type="Proteomes" id="UP000319486">
    <property type="component" value="Unassembled WGS sequence"/>
</dbReference>
<comment type="caution">
    <text evidence="5">The sequence shown here is derived from an EMBL/GenBank/DDBJ whole genome shotgun (WGS) entry which is preliminary data.</text>
</comment>
<keyword evidence="6" id="KW-1185">Reference proteome</keyword>
<reference evidence="5 6" key="1">
    <citation type="journal article" date="2019" name="Environ. Microbiol.">
        <title>Species interactions and distinct microbial communities in high Arctic permafrost affected cryosols are associated with the CH4 and CO2 gas fluxes.</title>
        <authorList>
            <person name="Altshuler I."/>
            <person name="Hamel J."/>
            <person name="Turney S."/>
            <person name="Magnuson E."/>
            <person name="Levesque R."/>
            <person name="Greer C."/>
            <person name="Whyte L.G."/>
        </authorList>
    </citation>
    <scope>NUCLEOTIDE SEQUENCE [LARGE SCALE GENOMIC DNA]</scope>
    <source>
        <strain evidence="5 6">S13Y</strain>
    </source>
</reference>
<dbReference type="Pfam" id="PF13649">
    <property type="entry name" value="Methyltransf_25"/>
    <property type="match status" value="1"/>
</dbReference>
<keyword evidence="3" id="KW-0949">S-adenosyl-L-methionine</keyword>
<dbReference type="PANTHER" id="PTHR43464">
    <property type="entry name" value="METHYLTRANSFERASE"/>
    <property type="match status" value="1"/>
</dbReference>
<dbReference type="GO" id="GO:0032259">
    <property type="term" value="P:methylation"/>
    <property type="evidence" value="ECO:0007669"/>
    <property type="project" value="UniProtKB-KW"/>
</dbReference>
<dbReference type="Gene3D" id="3.40.50.150">
    <property type="entry name" value="Vaccinia Virus protein VP39"/>
    <property type="match status" value="1"/>
</dbReference>
<dbReference type="RefSeq" id="WP_140654286.1">
    <property type="nucleotide sequence ID" value="NZ_RCZB01000001.1"/>
</dbReference>
<evidence type="ECO:0000256" key="2">
    <source>
        <dbReference type="ARBA" id="ARBA00022679"/>
    </source>
</evidence>
<organism evidence="5 6">
    <name type="scientific">Rhodanobacter glycinis</name>
    <dbReference type="NCBI Taxonomy" id="582702"/>
    <lineage>
        <taxon>Bacteria</taxon>
        <taxon>Pseudomonadati</taxon>
        <taxon>Pseudomonadota</taxon>
        <taxon>Gammaproteobacteria</taxon>
        <taxon>Lysobacterales</taxon>
        <taxon>Rhodanobacteraceae</taxon>
        <taxon>Rhodanobacter</taxon>
    </lineage>
</organism>
<dbReference type="InterPro" id="IPR041698">
    <property type="entry name" value="Methyltransf_25"/>
</dbReference>
<evidence type="ECO:0000256" key="3">
    <source>
        <dbReference type="ARBA" id="ARBA00022691"/>
    </source>
</evidence>
<keyword evidence="2 5" id="KW-0808">Transferase</keyword>
<evidence type="ECO:0000256" key="1">
    <source>
        <dbReference type="ARBA" id="ARBA00022603"/>
    </source>
</evidence>
<sequence length="222" mass="25155">MSWVPDEHYKSHRVAAEYDKSRFSSISGKIFNHLEKRMVGKCFHKLPKAQKIVDVPCGTGRLAEALLAHGYSVHGIDISAEMLLVASQRLRTYGSRFTSEVADVKRLPAEVPMYDGALCARVLMHFPLDQQIGFLTGVARLSRSVVVINHSLDSGYHRLRRRLKRLVGHQASALHPINNRDIRVLLKNAGLREVKRRRLFPIISEAIYIIAEKIDPENSRTP</sequence>
<dbReference type="CDD" id="cd02440">
    <property type="entry name" value="AdoMet_MTases"/>
    <property type="match status" value="1"/>
</dbReference>
<dbReference type="InterPro" id="IPR029063">
    <property type="entry name" value="SAM-dependent_MTases_sf"/>
</dbReference>
<proteinExistence type="predicted"/>